<evidence type="ECO:0000313" key="2">
    <source>
        <dbReference type="EMBL" id="HAN27827.1"/>
    </source>
</evidence>
<accession>A0A3C1KMC8</accession>
<protein>
    <recommendedName>
        <fullName evidence="1">HDOD domain-containing protein</fullName>
    </recommendedName>
</protein>
<evidence type="ECO:0000259" key="1">
    <source>
        <dbReference type="PROSITE" id="PS51833"/>
    </source>
</evidence>
<comment type="caution">
    <text evidence="2">The sequence shown here is derived from an EMBL/GenBank/DDBJ whole genome shotgun (WGS) entry which is preliminary data.</text>
</comment>
<dbReference type="EMBL" id="DMND01000123">
    <property type="protein sequence ID" value="HAN27827.1"/>
    <property type="molecule type" value="Genomic_DNA"/>
</dbReference>
<dbReference type="PANTHER" id="PTHR33525">
    <property type="match status" value="1"/>
</dbReference>
<sequence length="277" mass="29379">ALQSFTLMRRDSARDAEEPSVFHTLVEAIPEPHAMFLQVTGELVDIDEITEAVKNEPALAADVLRTVNSAAFALTTPIASVHHAIAYLGVSYVKGLIAQSALARTLPASAPGSEQEAAMRRLWKSSQVASATAFLLARNLNLENPSVASTQALLANLGDINLLSLQPELAPLYAPGCLLLERVQKQQAALGANAAMFAALLARRWGLPANIEAALEQSLLPLAVPPAEHPLQGPELATAAVVYTACRLGDAALFQGLKDVAGFSLGEERPVELHYIP</sequence>
<dbReference type="PANTHER" id="PTHR33525:SF4">
    <property type="entry name" value="CYCLIC DI-GMP PHOSPHODIESTERASE CDGJ"/>
    <property type="match status" value="1"/>
</dbReference>
<dbReference type="InterPro" id="IPR052340">
    <property type="entry name" value="RNase_Y/CdgJ"/>
</dbReference>
<name>A0A3C1KMC8_9GAMM</name>
<evidence type="ECO:0000313" key="3">
    <source>
        <dbReference type="Proteomes" id="UP000259273"/>
    </source>
</evidence>
<reference evidence="2 3" key="1">
    <citation type="journal article" date="2018" name="Nat. Biotechnol.">
        <title>A standardized bacterial taxonomy based on genome phylogeny substantially revises the tree of life.</title>
        <authorList>
            <person name="Parks D.H."/>
            <person name="Chuvochina M."/>
            <person name="Waite D.W."/>
            <person name="Rinke C."/>
            <person name="Skarshewski A."/>
            <person name="Chaumeil P.A."/>
            <person name="Hugenholtz P."/>
        </authorList>
    </citation>
    <scope>NUCLEOTIDE SEQUENCE [LARGE SCALE GENOMIC DNA]</scope>
    <source>
        <strain evidence="2">UBA9158</strain>
    </source>
</reference>
<dbReference type="AlphaFoldDB" id="A0A3C1KMC8"/>
<proteinExistence type="predicted"/>
<dbReference type="Gene3D" id="1.10.3210.10">
    <property type="entry name" value="Hypothetical protein af1432"/>
    <property type="match status" value="1"/>
</dbReference>
<dbReference type="SUPFAM" id="SSF109604">
    <property type="entry name" value="HD-domain/PDEase-like"/>
    <property type="match status" value="1"/>
</dbReference>
<dbReference type="Proteomes" id="UP000259273">
    <property type="component" value="Unassembled WGS sequence"/>
</dbReference>
<organism evidence="2 3">
    <name type="scientific">Haliea salexigens</name>
    <dbReference type="NCBI Taxonomy" id="287487"/>
    <lineage>
        <taxon>Bacteria</taxon>
        <taxon>Pseudomonadati</taxon>
        <taxon>Pseudomonadota</taxon>
        <taxon>Gammaproteobacteria</taxon>
        <taxon>Cellvibrionales</taxon>
        <taxon>Halieaceae</taxon>
        <taxon>Haliea</taxon>
    </lineage>
</organism>
<feature type="non-terminal residue" evidence="2">
    <location>
        <position position="277"/>
    </location>
</feature>
<gene>
    <name evidence="2" type="ORF">DCP75_08940</name>
</gene>
<dbReference type="STRING" id="1121937.GCA_000423125_01183"/>
<dbReference type="InterPro" id="IPR013976">
    <property type="entry name" value="HDOD"/>
</dbReference>
<feature type="domain" description="HDOD" evidence="1">
    <location>
        <begin position="26"/>
        <end position="221"/>
    </location>
</feature>
<dbReference type="Pfam" id="PF08668">
    <property type="entry name" value="HDOD"/>
    <property type="match status" value="1"/>
</dbReference>
<dbReference type="PROSITE" id="PS51833">
    <property type="entry name" value="HDOD"/>
    <property type="match status" value="1"/>
</dbReference>
<feature type="non-terminal residue" evidence="2">
    <location>
        <position position="1"/>
    </location>
</feature>